<feature type="transmembrane region" description="Helical" evidence="2">
    <location>
        <begin position="268"/>
        <end position="297"/>
    </location>
</feature>
<feature type="transmembrane region" description="Helical" evidence="2">
    <location>
        <begin position="111"/>
        <end position="127"/>
    </location>
</feature>
<dbReference type="PANTHER" id="PTHR11360:SF251">
    <property type="entry name" value="MAJOR FACILITATOR SUPERFAMILY (MFS) PROFILE DOMAIN-CONTAINING PROTEIN"/>
    <property type="match status" value="1"/>
</dbReference>
<feature type="transmembrane region" description="Helical" evidence="2">
    <location>
        <begin position="333"/>
        <end position="353"/>
    </location>
</feature>
<organism evidence="4 5">
    <name type="scientific">Pocillopora damicornis</name>
    <name type="common">Cauliflower coral</name>
    <name type="synonym">Millepora damicornis</name>
    <dbReference type="NCBI Taxonomy" id="46731"/>
    <lineage>
        <taxon>Eukaryota</taxon>
        <taxon>Metazoa</taxon>
        <taxon>Cnidaria</taxon>
        <taxon>Anthozoa</taxon>
        <taxon>Hexacorallia</taxon>
        <taxon>Scleractinia</taxon>
        <taxon>Astrocoeniina</taxon>
        <taxon>Pocilloporidae</taxon>
        <taxon>Pocillopora</taxon>
    </lineage>
</organism>
<feature type="transmembrane region" description="Helical" evidence="2">
    <location>
        <begin position="194"/>
        <end position="218"/>
    </location>
</feature>
<dbReference type="Proteomes" id="UP000275408">
    <property type="component" value="Unassembled WGS sequence"/>
</dbReference>
<evidence type="ECO:0000256" key="1">
    <source>
        <dbReference type="ARBA" id="ARBA00004141"/>
    </source>
</evidence>
<feature type="transmembrane region" description="Helical" evidence="2">
    <location>
        <begin position="171"/>
        <end position="188"/>
    </location>
</feature>
<evidence type="ECO:0000313" key="5">
    <source>
        <dbReference type="Proteomes" id="UP000275408"/>
    </source>
</evidence>
<feature type="transmembrane region" description="Helical" evidence="2">
    <location>
        <begin position="309"/>
        <end position="326"/>
    </location>
</feature>
<feature type="transmembrane region" description="Helical" evidence="2">
    <location>
        <begin position="548"/>
        <end position="568"/>
    </location>
</feature>
<dbReference type="GO" id="GO:0022857">
    <property type="term" value="F:transmembrane transporter activity"/>
    <property type="evidence" value="ECO:0007669"/>
    <property type="project" value="InterPro"/>
</dbReference>
<comment type="caution">
    <text evidence="4">The sequence shown here is derived from an EMBL/GenBank/DDBJ whole genome shotgun (WGS) entry which is preliminary data.</text>
</comment>
<feature type="transmembrane region" description="Helical" evidence="2">
    <location>
        <begin position="133"/>
        <end position="159"/>
    </location>
</feature>
<dbReference type="AlphaFoldDB" id="A0A3M6V1Q6"/>
<accession>A0A3M6V1Q6</accession>
<feature type="non-terminal residue" evidence="4">
    <location>
        <position position="684"/>
    </location>
</feature>
<dbReference type="SUPFAM" id="SSF103473">
    <property type="entry name" value="MFS general substrate transporter"/>
    <property type="match status" value="2"/>
</dbReference>
<feature type="transmembrane region" description="Helical" evidence="2">
    <location>
        <begin position="33"/>
        <end position="55"/>
    </location>
</feature>
<dbReference type="InterPro" id="IPR050327">
    <property type="entry name" value="Proton-linked_MCT"/>
</dbReference>
<dbReference type="Pfam" id="PF07690">
    <property type="entry name" value="MFS_1"/>
    <property type="match status" value="2"/>
</dbReference>
<dbReference type="PROSITE" id="PS50850">
    <property type="entry name" value="MFS"/>
    <property type="match status" value="1"/>
</dbReference>
<dbReference type="InterPro" id="IPR020846">
    <property type="entry name" value="MFS_dom"/>
</dbReference>
<feature type="domain" description="Major facilitator superfamily (MFS) profile" evidence="3">
    <location>
        <begin position="269"/>
        <end position="662"/>
    </location>
</feature>
<dbReference type="GO" id="GO:0016020">
    <property type="term" value="C:membrane"/>
    <property type="evidence" value="ECO:0007669"/>
    <property type="project" value="UniProtKB-SubCell"/>
</dbReference>
<evidence type="ECO:0000313" key="4">
    <source>
        <dbReference type="EMBL" id="RMX59488.1"/>
    </source>
</evidence>
<keyword evidence="2" id="KW-0812">Transmembrane</keyword>
<evidence type="ECO:0000256" key="2">
    <source>
        <dbReference type="SAM" id="Phobius"/>
    </source>
</evidence>
<gene>
    <name evidence="4" type="ORF">pdam_00020126</name>
</gene>
<feature type="transmembrane region" description="Helical" evidence="2">
    <location>
        <begin position="425"/>
        <end position="445"/>
    </location>
</feature>
<dbReference type="InterPro" id="IPR036259">
    <property type="entry name" value="MFS_trans_sf"/>
</dbReference>
<proteinExistence type="predicted"/>
<feature type="transmembrane region" description="Helical" evidence="2">
    <location>
        <begin position="574"/>
        <end position="596"/>
    </location>
</feature>
<feature type="transmembrane region" description="Helical" evidence="2">
    <location>
        <begin position="481"/>
        <end position="505"/>
    </location>
</feature>
<comment type="subcellular location">
    <subcellularLocation>
        <location evidence="1">Membrane</location>
        <topology evidence="1">Multi-pass membrane protein</topology>
    </subcellularLocation>
</comment>
<feature type="transmembrane region" description="Helical" evidence="2">
    <location>
        <begin position="394"/>
        <end position="419"/>
    </location>
</feature>
<reference evidence="4 5" key="1">
    <citation type="journal article" date="2018" name="Sci. Rep.">
        <title>Comparative analysis of the Pocillopora damicornis genome highlights role of immune system in coral evolution.</title>
        <authorList>
            <person name="Cunning R."/>
            <person name="Bay R.A."/>
            <person name="Gillette P."/>
            <person name="Baker A.C."/>
            <person name="Traylor-Knowles N."/>
        </authorList>
    </citation>
    <scope>NUCLEOTIDE SEQUENCE [LARGE SCALE GENOMIC DNA]</scope>
    <source>
        <strain evidence="4">RSMAS</strain>
        <tissue evidence="4">Whole animal</tissue>
    </source>
</reference>
<dbReference type="PANTHER" id="PTHR11360">
    <property type="entry name" value="MONOCARBOXYLATE TRANSPORTER"/>
    <property type="match status" value="1"/>
</dbReference>
<feature type="transmembrane region" description="Helical" evidence="2">
    <location>
        <begin position="608"/>
        <end position="630"/>
    </location>
</feature>
<keyword evidence="5" id="KW-1185">Reference proteome</keyword>
<sequence length="684" mass="74189">MKVEASVSGFRVKETVKETRTENERKSRQPDTYWSWIVCVVGVGVRTALVLYFLFSSTSLTKENQIPGRYSEELGVTKNLMTWLYSCIGLSSLLTRILGSKLCDIIGPHRVLLIFGTVGAAANSVLLPLATNWTWLLCFSIVYGLADGLIAVGAVFSSLQILTQRQKAQGFGFYQLCVCTALLFGLVADKTNSYPTAFLCAGGIEAIGVLIMLIFICVRRVEFSQTKIQTDSENSSSTALLAVSQSIENGDETQTFKEGKLRQPDTKWAWVVCAVGAASNIIVLGCAYCFGVIFPFLLDDFKEGKSDTAWMGSFAMASSGLFGPIAGRLTDRFGARAVVVCGSLMSATGLLLTSLVPNLYLMLLTYGGIFGFGSSLIYISIFEIVPRCFIKHRSLATGLITMSTGASLVVMCPVCQALIDAYGWRGAFRGMSGCALVIFVMGWTLDPNVAREEAGESVEETKPSKTKETSKILDLSMWRNITFVVLAISSFFVFIGHTIPIVHLARYSEELGVDTDLVAWLYSCIGITSLLTRILGSKLCDVIGSQSVVLAFGMCGAMVTSVLLPLAINWTWLLFFSISYGLVDGLIAIGVNLSCLQVLTQKQRAQGFGFYQLCLTSAILFGAPIGGLMADKTRSYPIAFLFAGGIEAVGVFILLIFICARRVHNSESYSCVEESLGRRSLGCV</sequence>
<evidence type="ECO:0000259" key="3">
    <source>
        <dbReference type="PROSITE" id="PS50850"/>
    </source>
</evidence>
<dbReference type="Gene3D" id="1.20.1250.20">
    <property type="entry name" value="MFS general substrate transporter like domains"/>
    <property type="match status" value="3"/>
</dbReference>
<dbReference type="InterPro" id="IPR011701">
    <property type="entry name" value="MFS"/>
</dbReference>
<feature type="transmembrane region" description="Helical" evidence="2">
    <location>
        <begin position="636"/>
        <end position="660"/>
    </location>
</feature>
<protein>
    <recommendedName>
        <fullName evidence="3">Major facilitator superfamily (MFS) profile domain-containing protein</fullName>
    </recommendedName>
</protein>
<feature type="transmembrane region" description="Helical" evidence="2">
    <location>
        <begin position="80"/>
        <end position="99"/>
    </location>
</feature>
<feature type="transmembrane region" description="Helical" evidence="2">
    <location>
        <begin position="359"/>
        <end position="382"/>
    </location>
</feature>
<dbReference type="OrthoDB" id="5962962at2759"/>
<dbReference type="CDD" id="cd17352">
    <property type="entry name" value="MFS_MCT_SLC16"/>
    <property type="match status" value="1"/>
</dbReference>
<dbReference type="EMBL" id="RCHS01000332">
    <property type="protein sequence ID" value="RMX59488.1"/>
    <property type="molecule type" value="Genomic_DNA"/>
</dbReference>
<feature type="transmembrane region" description="Helical" evidence="2">
    <location>
        <begin position="517"/>
        <end position="536"/>
    </location>
</feature>
<keyword evidence="2" id="KW-0472">Membrane</keyword>
<name>A0A3M6V1Q6_POCDA</name>
<keyword evidence="2" id="KW-1133">Transmembrane helix</keyword>